<evidence type="ECO:0000259" key="1">
    <source>
        <dbReference type="Pfam" id="PF19439"/>
    </source>
</evidence>
<sequence length="43" mass="4780">MGLRSVTEAEVPLTKAENLVKENDKLDLNNSDLIACTVHIKEK</sequence>
<dbReference type="AlphaFoldDB" id="A0A8S3CIS7"/>
<comment type="caution">
    <text evidence="2">The sequence shown here is derived from an EMBL/GenBank/DDBJ whole genome shotgun (WGS) entry which is preliminary data.</text>
</comment>
<reference evidence="2" key="1">
    <citation type="submission" date="2021-02" db="EMBL/GenBank/DDBJ databases">
        <authorList>
            <person name="Nowell W R."/>
        </authorList>
    </citation>
    <scope>NUCLEOTIDE SEQUENCE</scope>
</reference>
<evidence type="ECO:0000313" key="4">
    <source>
        <dbReference type="Proteomes" id="UP000676336"/>
    </source>
</evidence>
<gene>
    <name evidence="2" type="ORF">SMN809_LOCUS52383</name>
    <name evidence="3" type="ORF">SMN809_LOCUS53846</name>
</gene>
<dbReference type="EMBL" id="CAJOBI010186321">
    <property type="protein sequence ID" value="CAF4945411.1"/>
    <property type="molecule type" value="Genomic_DNA"/>
</dbReference>
<dbReference type="InterPro" id="IPR045820">
    <property type="entry name" value="CLEC16A/TT9_C"/>
</dbReference>
<dbReference type="Proteomes" id="UP000676336">
    <property type="component" value="Unassembled WGS sequence"/>
</dbReference>
<dbReference type="EMBL" id="CAJOBI010177818">
    <property type="protein sequence ID" value="CAF4914338.1"/>
    <property type="molecule type" value="Genomic_DNA"/>
</dbReference>
<proteinExistence type="predicted"/>
<name>A0A8S3CIS7_9BILA</name>
<evidence type="ECO:0000313" key="2">
    <source>
        <dbReference type="EMBL" id="CAF4914338.1"/>
    </source>
</evidence>
<protein>
    <recommendedName>
        <fullName evidence="1">CLEC16A/TT9 C-terminal domain-containing protein</fullName>
    </recommendedName>
</protein>
<evidence type="ECO:0000313" key="3">
    <source>
        <dbReference type="EMBL" id="CAF4945411.1"/>
    </source>
</evidence>
<dbReference type="Pfam" id="PF19439">
    <property type="entry name" value="CLEC16A_C"/>
    <property type="match status" value="1"/>
</dbReference>
<accession>A0A8S3CIS7</accession>
<feature type="domain" description="CLEC16A/TT9 C-terminal" evidence="1">
    <location>
        <begin position="3"/>
        <end position="42"/>
    </location>
</feature>
<organism evidence="2 4">
    <name type="scientific">Rotaria magnacalcarata</name>
    <dbReference type="NCBI Taxonomy" id="392030"/>
    <lineage>
        <taxon>Eukaryota</taxon>
        <taxon>Metazoa</taxon>
        <taxon>Spiralia</taxon>
        <taxon>Gnathifera</taxon>
        <taxon>Rotifera</taxon>
        <taxon>Eurotatoria</taxon>
        <taxon>Bdelloidea</taxon>
        <taxon>Philodinida</taxon>
        <taxon>Philodinidae</taxon>
        <taxon>Rotaria</taxon>
    </lineage>
</organism>